<keyword evidence="1" id="KW-1133">Transmembrane helix</keyword>
<reference evidence="4" key="1">
    <citation type="journal article" date="2019" name="Int. J. Syst. Evol. Microbiol.">
        <title>The Global Catalogue of Microorganisms (GCM) 10K type strain sequencing project: providing services to taxonomists for standard genome sequencing and annotation.</title>
        <authorList>
            <consortium name="The Broad Institute Genomics Platform"/>
            <consortium name="The Broad Institute Genome Sequencing Center for Infectious Disease"/>
            <person name="Wu L."/>
            <person name="Ma J."/>
        </authorList>
    </citation>
    <scope>NUCLEOTIDE SEQUENCE [LARGE SCALE GENOMIC DNA]</scope>
    <source>
        <strain evidence="4">WYCCWR 12678</strain>
    </source>
</reference>
<keyword evidence="1" id="KW-0472">Membrane</keyword>
<dbReference type="Pfam" id="PF04892">
    <property type="entry name" value="VanZ"/>
    <property type="match status" value="1"/>
</dbReference>
<feature type="transmembrane region" description="Helical" evidence="1">
    <location>
        <begin position="78"/>
        <end position="95"/>
    </location>
</feature>
<dbReference type="InterPro" id="IPR006976">
    <property type="entry name" value="VanZ-like"/>
</dbReference>
<proteinExistence type="predicted"/>
<keyword evidence="1" id="KW-0812">Transmembrane</keyword>
<dbReference type="NCBIfam" id="NF037970">
    <property type="entry name" value="vanZ_1"/>
    <property type="match status" value="1"/>
</dbReference>
<evidence type="ECO:0000256" key="1">
    <source>
        <dbReference type="SAM" id="Phobius"/>
    </source>
</evidence>
<dbReference type="PIRSF" id="PIRSF019083">
    <property type="entry name" value="UCP019083_VanZ"/>
    <property type="match status" value="1"/>
</dbReference>
<dbReference type="RefSeq" id="WP_380025915.1">
    <property type="nucleotide sequence ID" value="NZ_JBHSHC010000096.1"/>
</dbReference>
<evidence type="ECO:0000313" key="3">
    <source>
        <dbReference type="EMBL" id="MFC4767992.1"/>
    </source>
</evidence>
<dbReference type="Proteomes" id="UP001596002">
    <property type="component" value="Unassembled WGS sequence"/>
</dbReference>
<evidence type="ECO:0000259" key="2">
    <source>
        <dbReference type="Pfam" id="PF04892"/>
    </source>
</evidence>
<protein>
    <submittedName>
        <fullName evidence="3">VanZ family protein</fullName>
    </submittedName>
</protein>
<dbReference type="EMBL" id="JBHSHC010000096">
    <property type="protein sequence ID" value="MFC4767992.1"/>
    <property type="molecule type" value="Genomic_DNA"/>
</dbReference>
<sequence>MRKKYSLFLLPLCLWLTVIFTFSSQTYHQQSIQPLLREHFSHESVRDLLPDIRFQYHQSTIDIKKDPIKSIEFFVRKTAHVLLYGILAVLAYLTLLPAEKGVLAKGTLALLTVGVIASLDEWNQARNSFRTGALEDVLLDWIEGCLGLACCLPIWIGQAGHPRDP</sequence>
<feature type="domain" description="VanZ-like" evidence="2">
    <location>
        <begin position="8"/>
        <end position="152"/>
    </location>
</feature>
<name>A0ABV9Q3F4_9BACL</name>
<organism evidence="3 4">
    <name type="scientific">Effusibacillus consociatus</name>
    <dbReference type="NCBI Taxonomy" id="1117041"/>
    <lineage>
        <taxon>Bacteria</taxon>
        <taxon>Bacillati</taxon>
        <taxon>Bacillota</taxon>
        <taxon>Bacilli</taxon>
        <taxon>Bacillales</taxon>
        <taxon>Alicyclobacillaceae</taxon>
        <taxon>Effusibacillus</taxon>
    </lineage>
</organism>
<evidence type="ECO:0000313" key="4">
    <source>
        <dbReference type="Proteomes" id="UP001596002"/>
    </source>
</evidence>
<gene>
    <name evidence="3" type="ORF">ACFO8Q_11585</name>
</gene>
<keyword evidence="4" id="KW-1185">Reference proteome</keyword>
<dbReference type="InterPro" id="IPR016747">
    <property type="entry name" value="Phosphotransbutyrylase"/>
</dbReference>
<comment type="caution">
    <text evidence="3">The sequence shown here is derived from an EMBL/GenBank/DDBJ whole genome shotgun (WGS) entry which is preliminary data.</text>
</comment>
<accession>A0ABV9Q3F4</accession>